<sequence>MRNSSSGIREQFEHCIGIIRQASTEILSLLDIDVTEGKDPRWFLEQLDAARANLGGWAAVAHRLRLNDAELSQFTLLLRHLQQRVPQYESGQEVSENQLITALRFMTSLELLREKQPQLTYSTQISVQDETQQQQQALAQLRAIELMIKALVYEAWPDSILLSNHLKTQFGVDRVRRWLKLGERNDVLSGMLFSELALMLVDKKEFTQHYSALFNDPQTLMLFAEPRKTLQVFLDDIRQIRNTLIAQDLLSPAQLRLLDSYYPQITTSVQNAFNQGRTRISPDLLLAADAGELQSFWERARKKARATGGDIFEVRDSIERPGHRAARTPEQREQLVSGVLWGAVGVMVLGLMGGGLWLFSGGSTPPTAQAAQPVVQQEQSEPAREKPSSRETLTRMGITWDENNLRAAINRNDTRVVQLFLQGGMDWKLSWTEEAMEADHDDVLDLLLRYRLQMVELKPCRRFISTLSHAMVTGQKLTSQRKTYLQAFCTTPPVVKRQQYEMEQARRRDMADQTAQTKKWLAIQTVIYEVID</sequence>
<feature type="transmembrane region" description="Helical" evidence="2">
    <location>
        <begin position="335"/>
        <end position="359"/>
    </location>
</feature>
<feature type="region of interest" description="Disordered" evidence="1">
    <location>
        <begin position="367"/>
        <end position="391"/>
    </location>
</feature>
<evidence type="ECO:0000259" key="3">
    <source>
        <dbReference type="Pfam" id="PF18729"/>
    </source>
</evidence>
<keyword evidence="2" id="KW-0812">Transmembrane</keyword>
<dbReference type="EMBL" id="AP024590">
    <property type="protein sequence ID" value="BCU53594.1"/>
    <property type="molecule type" value="Genomic_DNA"/>
</dbReference>
<evidence type="ECO:0000256" key="2">
    <source>
        <dbReference type="SAM" id="Phobius"/>
    </source>
</evidence>
<dbReference type="InterPro" id="IPR040816">
    <property type="entry name" value="STY4199_HEPN_dom"/>
</dbReference>
<name>A0AA86M9I3_9ENTR</name>
<keyword evidence="2" id="KW-0472">Membrane</keyword>
<dbReference type="RefSeq" id="WP_088221095.1">
    <property type="nucleotide sequence ID" value="NZ_AP024590.1"/>
</dbReference>
<keyword evidence="2" id="KW-1133">Transmembrane helix</keyword>
<feature type="compositionally biased region" description="Low complexity" evidence="1">
    <location>
        <begin position="367"/>
        <end position="380"/>
    </location>
</feature>
<organism evidence="4 5">
    <name type="scientific">Enterobacter kobei</name>
    <dbReference type="NCBI Taxonomy" id="208224"/>
    <lineage>
        <taxon>Bacteria</taxon>
        <taxon>Pseudomonadati</taxon>
        <taxon>Pseudomonadota</taxon>
        <taxon>Gammaproteobacteria</taxon>
        <taxon>Enterobacterales</taxon>
        <taxon>Enterobacteriaceae</taxon>
        <taxon>Enterobacter</taxon>
        <taxon>Enterobacter cloacae complex</taxon>
    </lineage>
</organism>
<dbReference type="AlphaFoldDB" id="A0AA86M9I3"/>
<reference evidence="4" key="1">
    <citation type="submission" date="2021-04" db="EMBL/GenBank/DDBJ databases">
        <title>Difference and commonality of drug resistance evolution in various bacteria. and drug sensitivity profiles.</title>
        <authorList>
            <person name="Maeda T."/>
            <person name="Shibai A."/>
            <person name="Kawada K."/>
            <person name="Kotani H."/>
            <person name="Tarusawa Y."/>
            <person name="Tanabe K."/>
            <person name="Furusawa C."/>
        </authorList>
    </citation>
    <scope>NUCLEOTIDE SEQUENCE</scope>
    <source>
        <strain evidence="4">JCM 8580</strain>
    </source>
</reference>
<gene>
    <name evidence="4" type="ORF">ENKO_01880</name>
</gene>
<feature type="compositionally biased region" description="Basic and acidic residues" evidence="1">
    <location>
        <begin position="381"/>
        <end position="391"/>
    </location>
</feature>
<dbReference type="Pfam" id="PF18729">
    <property type="entry name" value="HEPN_STY4199"/>
    <property type="match status" value="1"/>
</dbReference>
<dbReference type="Proteomes" id="UP000682928">
    <property type="component" value="Chromosome"/>
</dbReference>
<feature type="domain" description="STY4199-like HEPN" evidence="3">
    <location>
        <begin position="3"/>
        <end position="282"/>
    </location>
</feature>
<accession>A0AA86M9I3</accession>
<evidence type="ECO:0000313" key="5">
    <source>
        <dbReference type="Proteomes" id="UP000682928"/>
    </source>
</evidence>
<evidence type="ECO:0000313" key="4">
    <source>
        <dbReference type="EMBL" id="BCU53594.1"/>
    </source>
</evidence>
<proteinExistence type="predicted"/>
<evidence type="ECO:0000256" key="1">
    <source>
        <dbReference type="SAM" id="MobiDB-lite"/>
    </source>
</evidence>
<protein>
    <submittedName>
        <fullName evidence="4">Membrane protein</fullName>
    </submittedName>
</protein>